<evidence type="ECO:0000256" key="5">
    <source>
        <dbReference type="ARBA" id="ARBA00023163"/>
    </source>
</evidence>
<dbReference type="SMART" id="SM00862">
    <property type="entry name" value="Trans_reg_C"/>
    <property type="match status" value="1"/>
</dbReference>
<dbReference type="SUPFAM" id="SSF46894">
    <property type="entry name" value="C-terminal effector domain of the bipartite response regulators"/>
    <property type="match status" value="1"/>
</dbReference>
<evidence type="ECO:0000256" key="3">
    <source>
        <dbReference type="ARBA" id="ARBA00023015"/>
    </source>
</evidence>
<evidence type="ECO:0000256" key="7">
    <source>
        <dbReference type="PROSITE-ProRule" id="PRU01091"/>
    </source>
</evidence>
<dbReference type="InterPro" id="IPR016032">
    <property type="entry name" value="Sig_transdc_resp-reg_C-effctor"/>
</dbReference>
<reference evidence="11" key="1">
    <citation type="journal article" date="2019" name="Int. J. Syst. Evol. Microbiol.">
        <title>The Global Catalogue of Microorganisms (GCM) 10K type strain sequencing project: providing services to taxonomists for standard genome sequencing and annotation.</title>
        <authorList>
            <consortium name="The Broad Institute Genomics Platform"/>
            <consortium name="The Broad Institute Genome Sequencing Center for Infectious Disease"/>
            <person name="Wu L."/>
            <person name="Ma J."/>
        </authorList>
    </citation>
    <scope>NUCLEOTIDE SEQUENCE [LARGE SCALE GENOMIC DNA]</scope>
    <source>
        <strain evidence="11">KCTC 42964</strain>
    </source>
</reference>
<keyword evidence="1 6" id="KW-0597">Phosphoprotein</keyword>
<feature type="domain" description="OmpR/PhoB-type" evidence="9">
    <location>
        <begin position="131"/>
        <end position="231"/>
    </location>
</feature>
<keyword evidence="5" id="KW-0804">Transcription</keyword>
<dbReference type="CDD" id="cd00383">
    <property type="entry name" value="trans_reg_C"/>
    <property type="match status" value="1"/>
</dbReference>
<dbReference type="Pfam" id="PF00486">
    <property type="entry name" value="Trans_reg_C"/>
    <property type="match status" value="1"/>
</dbReference>
<evidence type="ECO:0000259" key="9">
    <source>
        <dbReference type="PROSITE" id="PS51755"/>
    </source>
</evidence>
<comment type="caution">
    <text evidence="10">The sequence shown here is derived from an EMBL/GenBank/DDBJ whole genome shotgun (WGS) entry which is preliminary data.</text>
</comment>
<keyword evidence="4 7" id="KW-0238">DNA-binding</keyword>
<evidence type="ECO:0000256" key="6">
    <source>
        <dbReference type="PROSITE-ProRule" id="PRU00169"/>
    </source>
</evidence>
<dbReference type="SUPFAM" id="SSF52172">
    <property type="entry name" value="CheY-like"/>
    <property type="match status" value="1"/>
</dbReference>
<evidence type="ECO:0000313" key="10">
    <source>
        <dbReference type="EMBL" id="MFC3231184.1"/>
    </source>
</evidence>
<organism evidence="10 11">
    <name type="scientific">Marinibaculum pumilum</name>
    <dbReference type="NCBI Taxonomy" id="1766165"/>
    <lineage>
        <taxon>Bacteria</taxon>
        <taxon>Pseudomonadati</taxon>
        <taxon>Pseudomonadota</taxon>
        <taxon>Alphaproteobacteria</taxon>
        <taxon>Rhodospirillales</taxon>
        <taxon>Rhodospirillaceae</taxon>
        <taxon>Marinibaculum</taxon>
    </lineage>
</organism>
<dbReference type="EMBL" id="JBHRTR010000054">
    <property type="protein sequence ID" value="MFC3231184.1"/>
    <property type="molecule type" value="Genomic_DNA"/>
</dbReference>
<evidence type="ECO:0000259" key="8">
    <source>
        <dbReference type="PROSITE" id="PS50110"/>
    </source>
</evidence>
<sequence length="239" mass="26424">MSGKATILVVEDDAEVSAIVRDMLSDEGYAVECMDRAAPLMPRLEQGGVDLLILDLMLPDADGLDITMALRDRKGMGLVILSGKSETDERIIGLELGADDYVPKPFEPRELLARVRSVMRRLGRAAQGDTEAALLFDGLRLDPTARSVAGRDGAPIALSNSEYSLLLAFVRNPNQVLSREKLLELTHQAYMPAFDRSIDVRVGRLRKKIERDAHEPGLIQTVRHIGYIFATRVEEEGEI</sequence>
<dbReference type="PANTHER" id="PTHR48111:SF4">
    <property type="entry name" value="DNA-BINDING DUAL TRANSCRIPTIONAL REGULATOR OMPR"/>
    <property type="match status" value="1"/>
</dbReference>
<feature type="domain" description="Response regulatory" evidence="8">
    <location>
        <begin position="6"/>
        <end position="119"/>
    </location>
</feature>
<gene>
    <name evidence="10" type="ORF">ACFOGJ_28305</name>
</gene>
<dbReference type="InterPro" id="IPR039420">
    <property type="entry name" value="WalR-like"/>
</dbReference>
<evidence type="ECO:0000256" key="2">
    <source>
        <dbReference type="ARBA" id="ARBA00023012"/>
    </source>
</evidence>
<dbReference type="Proteomes" id="UP001595528">
    <property type="component" value="Unassembled WGS sequence"/>
</dbReference>
<accession>A0ABV7L9I1</accession>
<dbReference type="InterPro" id="IPR011006">
    <property type="entry name" value="CheY-like_superfamily"/>
</dbReference>
<dbReference type="PROSITE" id="PS50110">
    <property type="entry name" value="RESPONSE_REGULATORY"/>
    <property type="match status" value="1"/>
</dbReference>
<proteinExistence type="predicted"/>
<dbReference type="Gene3D" id="1.10.10.10">
    <property type="entry name" value="Winged helix-like DNA-binding domain superfamily/Winged helix DNA-binding domain"/>
    <property type="match status" value="1"/>
</dbReference>
<dbReference type="PROSITE" id="PS51755">
    <property type="entry name" value="OMPR_PHOB"/>
    <property type="match status" value="1"/>
</dbReference>
<keyword evidence="3" id="KW-0805">Transcription regulation</keyword>
<evidence type="ECO:0000313" key="11">
    <source>
        <dbReference type="Proteomes" id="UP001595528"/>
    </source>
</evidence>
<dbReference type="Gene3D" id="6.10.250.690">
    <property type="match status" value="1"/>
</dbReference>
<dbReference type="InterPro" id="IPR036388">
    <property type="entry name" value="WH-like_DNA-bd_sf"/>
</dbReference>
<feature type="modified residue" description="4-aspartylphosphate" evidence="6">
    <location>
        <position position="55"/>
    </location>
</feature>
<evidence type="ECO:0000256" key="1">
    <source>
        <dbReference type="ARBA" id="ARBA00022553"/>
    </source>
</evidence>
<name>A0ABV7L9I1_9PROT</name>
<dbReference type="SMART" id="SM00448">
    <property type="entry name" value="REC"/>
    <property type="match status" value="1"/>
</dbReference>
<protein>
    <submittedName>
        <fullName evidence="10">Response regulator</fullName>
    </submittedName>
</protein>
<dbReference type="PANTHER" id="PTHR48111">
    <property type="entry name" value="REGULATOR OF RPOS"/>
    <property type="match status" value="1"/>
</dbReference>
<keyword evidence="11" id="KW-1185">Reference proteome</keyword>
<feature type="DNA-binding region" description="OmpR/PhoB-type" evidence="7">
    <location>
        <begin position="131"/>
        <end position="231"/>
    </location>
</feature>
<keyword evidence="2" id="KW-0902">Two-component regulatory system</keyword>
<dbReference type="InterPro" id="IPR001867">
    <property type="entry name" value="OmpR/PhoB-type_DNA-bd"/>
</dbReference>
<evidence type="ECO:0000256" key="4">
    <source>
        <dbReference type="ARBA" id="ARBA00023125"/>
    </source>
</evidence>
<dbReference type="Pfam" id="PF00072">
    <property type="entry name" value="Response_reg"/>
    <property type="match status" value="1"/>
</dbReference>
<dbReference type="RefSeq" id="WP_379906648.1">
    <property type="nucleotide sequence ID" value="NZ_JBHRTR010000054.1"/>
</dbReference>
<dbReference type="Gene3D" id="3.40.50.2300">
    <property type="match status" value="1"/>
</dbReference>
<dbReference type="InterPro" id="IPR001789">
    <property type="entry name" value="Sig_transdc_resp-reg_receiver"/>
</dbReference>